<dbReference type="OrthoDB" id="3393679at2"/>
<evidence type="ECO:0000256" key="1">
    <source>
        <dbReference type="SAM" id="MobiDB-lite"/>
    </source>
</evidence>
<proteinExistence type="predicted"/>
<feature type="compositionally biased region" description="Low complexity" evidence="1">
    <location>
        <begin position="56"/>
        <end position="73"/>
    </location>
</feature>
<feature type="domain" description="AMIN-like" evidence="3">
    <location>
        <begin position="94"/>
        <end position="219"/>
    </location>
</feature>
<organism evidence="4 5">
    <name type="scientific">Krasilnikoviella flava</name>
    <dbReference type="NCBI Taxonomy" id="526729"/>
    <lineage>
        <taxon>Bacteria</taxon>
        <taxon>Bacillati</taxon>
        <taxon>Actinomycetota</taxon>
        <taxon>Actinomycetes</taxon>
        <taxon>Micrococcales</taxon>
        <taxon>Promicromonosporaceae</taxon>
        <taxon>Krasilnikoviella</taxon>
    </lineage>
</organism>
<evidence type="ECO:0000313" key="5">
    <source>
        <dbReference type="Proteomes" id="UP000189777"/>
    </source>
</evidence>
<sequence length="223" mass="22035">MTRTRATTTALASALTTVLVTTLAGCAGGGPADDGSPGTRASSATPTGSTAGGPTGDATGDTTGAAGGVPTADMPFAADASPDTAEPGADAALVVTDVRVGAHDGFDRVVFDLEGAGTPGWSVEYVDAPADGGSGHAVRVDGDAVLRVRLSGMAMPGEGAAEYGGATVDAEVAESVEEVVYRFWFEGYTTAFVGVDEPGLPFRAYALADPARVVVDVRHGGVG</sequence>
<dbReference type="AlphaFoldDB" id="A0A1T5KSY9"/>
<dbReference type="Pfam" id="PF24837">
    <property type="entry name" value="AMIN-like"/>
    <property type="match status" value="1"/>
</dbReference>
<accession>A0A1T5KSY9</accession>
<feature type="compositionally biased region" description="Low complexity" evidence="1">
    <location>
        <begin position="33"/>
        <end position="49"/>
    </location>
</feature>
<dbReference type="RefSeq" id="WP_079574705.1">
    <property type="nucleotide sequence ID" value="NZ_FUZQ01000004.1"/>
</dbReference>
<dbReference type="InterPro" id="IPR056303">
    <property type="entry name" value="AMIN-like"/>
</dbReference>
<evidence type="ECO:0000256" key="2">
    <source>
        <dbReference type="SAM" id="SignalP"/>
    </source>
</evidence>
<keyword evidence="5" id="KW-1185">Reference proteome</keyword>
<protein>
    <recommendedName>
        <fullName evidence="3">AMIN-like domain-containing protein</fullName>
    </recommendedName>
</protein>
<dbReference type="PROSITE" id="PS51257">
    <property type="entry name" value="PROKAR_LIPOPROTEIN"/>
    <property type="match status" value="1"/>
</dbReference>
<feature type="chain" id="PRO_5038748380" description="AMIN-like domain-containing protein" evidence="2">
    <location>
        <begin position="28"/>
        <end position="223"/>
    </location>
</feature>
<feature type="region of interest" description="Disordered" evidence="1">
    <location>
        <begin position="29"/>
        <end position="85"/>
    </location>
</feature>
<reference evidence="4 5" key="1">
    <citation type="submission" date="2017-02" db="EMBL/GenBank/DDBJ databases">
        <authorList>
            <person name="Peterson S.W."/>
        </authorList>
    </citation>
    <scope>NUCLEOTIDE SEQUENCE [LARGE SCALE GENOMIC DNA]</scope>
    <source>
        <strain evidence="4 5">DSM 21481</strain>
    </source>
</reference>
<feature type="signal peptide" evidence="2">
    <location>
        <begin position="1"/>
        <end position="27"/>
    </location>
</feature>
<keyword evidence="2" id="KW-0732">Signal</keyword>
<dbReference type="STRING" id="526729.SAMN04324258_2383"/>
<dbReference type="EMBL" id="FUZQ01000004">
    <property type="protein sequence ID" value="SKC66896.1"/>
    <property type="molecule type" value="Genomic_DNA"/>
</dbReference>
<dbReference type="Proteomes" id="UP000189777">
    <property type="component" value="Unassembled WGS sequence"/>
</dbReference>
<gene>
    <name evidence="4" type="ORF">SAMN04324258_2383</name>
</gene>
<name>A0A1T5KSY9_9MICO</name>
<evidence type="ECO:0000259" key="3">
    <source>
        <dbReference type="Pfam" id="PF24837"/>
    </source>
</evidence>
<evidence type="ECO:0000313" key="4">
    <source>
        <dbReference type="EMBL" id="SKC66896.1"/>
    </source>
</evidence>